<keyword evidence="3" id="KW-1185">Reference proteome</keyword>
<evidence type="ECO:0000259" key="1">
    <source>
        <dbReference type="Pfam" id="PF18942"/>
    </source>
</evidence>
<sequence>MNIKNFLKISLGIAVLGAVQLSCIHDDKWDAPEIVCNNKFNAPTMTMAEFVALSPASGVYTVPAQDGTHPEVIFDGYVVSSDGNGNFYKTLVFQDKPQNPTVGLVVGINKSLNYADFPVGSHIRIRANGMVIGKSSDVITLGVKDPDYAIGRIPESIISRYISGVCNGAGLDIANIVPQELTLAQIKDPKYVNTLATVKNVQFVKNEVGLPLMNKDASGAFVDTNRTLVDAAGNTGILRTDGFFKPTSYVIPDKSGDITFVVSKYGTGATPYQNIIRGISDINFTRSRFAEGVLGGTTISYSGSFTENFESYPANTSSPYFNTFPKYLNYAYTGSRYWEVRSFSSNKYIQLSANGGTAGTAYDTFFMVPVDFTAANSLSFRVNVGYYNGVALKVYTTTNYTPGSDISTATLNEITSNFTFPTAPASGYGTFVSAGTFSLPVNLTGNGFIVFKYQGNSSGITTTVQLDDITVQ</sequence>
<name>A0A1H7ZJT7_9FLAO</name>
<dbReference type="OrthoDB" id="1492759at2"/>
<accession>A0A1H7ZJT7</accession>
<organism evidence="2 3">
    <name type="scientific">Chryseobacterium taichungense</name>
    <dbReference type="NCBI Taxonomy" id="295069"/>
    <lineage>
        <taxon>Bacteria</taxon>
        <taxon>Pseudomonadati</taxon>
        <taxon>Bacteroidota</taxon>
        <taxon>Flavobacteriia</taxon>
        <taxon>Flavobacteriales</taxon>
        <taxon>Weeksellaceae</taxon>
        <taxon>Chryseobacterium group</taxon>
        <taxon>Chryseobacterium</taxon>
    </lineage>
</organism>
<protein>
    <recommendedName>
        <fullName evidence="1">DUF5689 domain-containing protein</fullName>
    </recommendedName>
</protein>
<evidence type="ECO:0000313" key="2">
    <source>
        <dbReference type="EMBL" id="SEM58511.1"/>
    </source>
</evidence>
<dbReference type="RefSeq" id="WP_089999992.1">
    <property type="nucleotide sequence ID" value="NZ_FOBV01000004.1"/>
</dbReference>
<feature type="domain" description="DUF5689" evidence="1">
    <location>
        <begin position="62"/>
        <end position="282"/>
    </location>
</feature>
<gene>
    <name evidence="2" type="ORF">SAMN05421856_104322</name>
</gene>
<proteinExistence type="predicted"/>
<dbReference type="InterPro" id="IPR043744">
    <property type="entry name" value="DUF5689"/>
</dbReference>
<dbReference type="Pfam" id="PF18942">
    <property type="entry name" value="DUF5689"/>
    <property type="match status" value="1"/>
</dbReference>
<dbReference type="Proteomes" id="UP000199450">
    <property type="component" value="Unassembled WGS sequence"/>
</dbReference>
<evidence type="ECO:0000313" key="3">
    <source>
        <dbReference type="Proteomes" id="UP000199450"/>
    </source>
</evidence>
<dbReference type="AlphaFoldDB" id="A0A1H7ZJT7"/>
<dbReference type="EMBL" id="FOBV01000004">
    <property type="protein sequence ID" value="SEM58511.1"/>
    <property type="molecule type" value="Genomic_DNA"/>
</dbReference>
<dbReference type="STRING" id="295069.SAMN05421856_104322"/>
<reference evidence="3" key="1">
    <citation type="submission" date="2016-10" db="EMBL/GenBank/DDBJ databases">
        <authorList>
            <person name="Varghese N."/>
            <person name="Submissions S."/>
        </authorList>
    </citation>
    <scope>NUCLEOTIDE SEQUENCE [LARGE SCALE GENOMIC DNA]</scope>
    <source>
        <strain evidence="3">DSM 17453</strain>
    </source>
</reference>
<dbReference type="NCBIfam" id="NF038128">
    <property type="entry name" value="choice_anch_J"/>
    <property type="match status" value="1"/>
</dbReference>